<dbReference type="Proteomes" id="UP000297564">
    <property type="component" value="Unassembled WGS sequence"/>
</dbReference>
<dbReference type="AlphaFoldDB" id="A0A4Z0BP60"/>
<dbReference type="InterPro" id="IPR006016">
    <property type="entry name" value="UspA"/>
</dbReference>
<keyword evidence="5" id="KW-1185">Reference proteome</keyword>
<evidence type="ECO:0000256" key="1">
    <source>
        <dbReference type="ARBA" id="ARBA00008791"/>
    </source>
</evidence>
<sequence>MFQRLLVPVDGSDASRHALTTAVGMARESGGKLRLVHVLEDATYLAGYDATGAAAGELYRATRDNATRILEEAVQQVKAAGLDCEAELIDRMGERMPHLVAEEARQWSADLIVVGTHGRRGLNRLMLGSGADQIIRLAPVPVLVARQPGA</sequence>
<dbReference type="Gene3D" id="3.40.50.620">
    <property type="entry name" value="HUPs"/>
    <property type="match status" value="1"/>
</dbReference>
<accession>A0A4Z0BP60</accession>
<protein>
    <recommendedName>
        <fullName evidence="2">Universal stress protein</fullName>
    </recommendedName>
</protein>
<dbReference type="PANTHER" id="PTHR46268:SF6">
    <property type="entry name" value="UNIVERSAL STRESS PROTEIN UP12"/>
    <property type="match status" value="1"/>
</dbReference>
<dbReference type="EMBL" id="SMLL01000003">
    <property type="protein sequence ID" value="TFZ01097.1"/>
    <property type="molecule type" value="Genomic_DNA"/>
</dbReference>
<evidence type="ECO:0000313" key="5">
    <source>
        <dbReference type="Proteomes" id="UP000297564"/>
    </source>
</evidence>
<dbReference type="InterPro" id="IPR006015">
    <property type="entry name" value="Universal_stress_UspA"/>
</dbReference>
<dbReference type="InterPro" id="IPR014729">
    <property type="entry name" value="Rossmann-like_a/b/a_fold"/>
</dbReference>
<comment type="similarity">
    <text evidence="1 2">Belongs to the universal stress protein A family.</text>
</comment>
<evidence type="ECO:0000256" key="2">
    <source>
        <dbReference type="PIRNR" id="PIRNR006276"/>
    </source>
</evidence>
<organism evidence="4 5">
    <name type="scientific">Ramlibacter rhizophilus</name>
    <dbReference type="NCBI Taxonomy" id="1781167"/>
    <lineage>
        <taxon>Bacteria</taxon>
        <taxon>Pseudomonadati</taxon>
        <taxon>Pseudomonadota</taxon>
        <taxon>Betaproteobacteria</taxon>
        <taxon>Burkholderiales</taxon>
        <taxon>Comamonadaceae</taxon>
        <taxon>Ramlibacter</taxon>
    </lineage>
</organism>
<name>A0A4Z0BP60_9BURK</name>
<reference evidence="4 5" key="1">
    <citation type="submission" date="2019-03" db="EMBL/GenBank/DDBJ databases">
        <title>Ramlibacter rhizophilus CCTCC AB2015357, whole genome shotgun sequence.</title>
        <authorList>
            <person name="Zhang X."/>
            <person name="Feng G."/>
            <person name="Zhu H."/>
        </authorList>
    </citation>
    <scope>NUCLEOTIDE SEQUENCE [LARGE SCALE GENOMIC DNA]</scope>
    <source>
        <strain evidence="4 5">CCTCC AB2015357</strain>
    </source>
</reference>
<comment type="subcellular location">
    <subcellularLocation>
        <location evidence="2">Cytoplasm</location>
    </subcellularLocation>
</comment>
<dbReference type="Pfam" id="PF00582">
    <property type="entry name" value="Usp"/>
    <property type="match status" value="1"/>
</dbReference>
<dbReference type="PRINTS" id="PR01438">
    <property type="entry name" value="UNVRSLSTRESS"/>
</dbReference>
<dbReference type="PIRSF" id="PIRSF006276">
    <property type="entry name" value="UspA"/>
    <property type="match status" value="1"/>
</dbReference>
<dbReference type="OrthoDB" id="8547832at2"/>
<evidence type="ECO:0000313" key="4">
    <source>
        <dbReference type="EMBL" id="TFZ01097.1"/>
    </source>
</evidence>
<evidence type="ECO:0000259" key="3">
    <source>
        <dbReference type="Pfam" id="PF00582"/>
    </source>
</evidence>
<keyword evidence="2" id="KW-0963">Cytoplasm</keyword>
<dbReference type="CDD" id="cd00293">
    <property type="entry name" value="USP-like"/>
    <property type="match status" value="1"/>
</dbReference>
<feature type="domain" description="UspA" evidence="3">
    <location>
        <begin position="1"/>
        <end position="146"/>
    </location>
</feature>
<dbReference type="GO" id="GO:0005737">
    <property type="term" value="C:cytoplasm"/>
    <property type="evidence" value="ECO:0007669"/>
    <property type="project" value="UniProtKB-SubCell"/>
</dbReference>
<dbReference type="PANTHER" id="PTHR46268">
    <property type="entry name" value="STRESS RESPONSE PROTEIN NHAX"/>
    <property type="match status" value="1"/>
</dbReference>
<dbReference type="RefSeq" id="WP_135284394.1">
    <property type="nucleotide sequence ID" value="NZ_SMLL01000003.1"/>
</dbReference>
<comment type="caution">
    <text evidence="4">The sequence shown here is derived from an EMBL/GenBank/DDBJ whole genome shotgun (WGS) entry which is preliminary data.</text>
</comment>
<proteinExistence type="inferred from homology"/>
<gene>
    <name evidence="4" type="ORF">EZ242_06805</name>
</gene>
<dbReference type="SUPFAM" id="SSF52402">
    <property type="entry name" value="Adenine nucleotide alpha hydrolases-like"/>
    <property type="match status" value="1"/>
</dbReference>